<dbReference type="Proteomes" id="UP000234382">
    <property type="component" value="Unassembled WGS sequence"/>
</dbReference>
<protein>
    <recommendedName>
        <fullName evidence="3">DUF559 domain-containing protein</fullName>
    </recommendedName>
</protein>
<evidence type="ECO:0000313" key="2">
    <source>
        <dbReference type="Proteomes" id="UP000234382"/>
    </source>
</evidence>
<name>A0A2H1ICA9_9MICO</name>
<gene>
    <name evidence="1" type="ORF">BI49514_00791</name>
</gene>
<organism evidence="1 2">
    <name type="scientific">Brevibacterium iodinum ATCC 49514</name>
    <dbReference type="NCBI Taxonomy" id="1255616"/>
    <lineage>
        <taxon>Bacteria</taxon>
        <taxon>Bacillati</taxon>
        <taxon>Actinomycetota</taxon>
        <taxon>Actinomycetes</taxon>
        <taxon>Micrococcales</taxon>
        <taxon>Brevibacteriaceae</taxon>
        <taxon>Brevibacterium</taxon>
    </lineage>
</organism>
<dbReference type="SUPFAM" id="SSF52980">
    <property type="entry name" value="Restriction endonuclease-like"/>
    <property type="match status" value="1"/>
</dbReference>
<dbReference type="Gene3D" id="3.40.960.10">
    <property type="entry name" value="VSR Endonuclease"/>
    <property type="match status" value="1"/>
</dbReference>
<dbReference type="AlphaFoldDB" id="A0A2H1ICA9"/>
<sequence length="323" mass="36725">MRSLGGMWQSTKQSVVFKSVPLPFTAAEAAERGISAYALTEHDRFIQIFRGIWVDTESLTDAPTPQWADHEWLKTWMYMTGIRRLHPALAADHLTAARLYGLPLPSQIKDRNIYVATPTRGQRIKRPGLVVSRPTRLATEWIDLLRLPLVTIPRLVASLTPLLSLNELVALCDAATGRQASGPYITIERLLSDIDNLPRVPQRRKARKALALVRPTVESPQETWLRLWLTDHDFPEPVVHPAVCSAIDGCVLHPDLGYPELRIAIEYEGDHHRSSPGQYAQDIRRRELLEAEGWVLLRVAKRSDMDSFARRLRHLMAERKLSH</sequence>
<reference evidence="2" key="1">
    <citation type="submission" date="2017-03" db="EMBL/GenBank/DDBJ databases">
        <authorList>
            <person name="Monnet C."/>
        </authorList>
    </citation>
    <scope>NUCLEOTIDE SEQUENCE [LARGE SCALE GENOMIC DNA]</scope>
    <source>
        <strain evidence="2">ATCC 49514</strain>
    </source>
</reference>
<dbReference type="EMBL" id="FXYX01000003">
    <property type="protein sequence ID" value="SMX72837.1"/>
    <property type="molecule type" value="Genomic_DNA"/>
</dbReference>
<dbReference type="InterPro" id="IPR011335">
    <property type="entry name" value="Restrct_endonuc-II-like"/>
</dbReference>
<evidence type="ECO:0000313" key="1">
    <source>
        <dbReference type="EMBL" id="SMX72837.1"/>
    </source>
</evidence>
<proteinExistence type="predicted"/>
<accession>A0A2H1ICA9</accession>
<keyword evidence="2" id="KW-1185">Reference proteome</keyword>
<evidence type="ECO:0008006" key="3">
    <source>
        <dbReference type="Google" id="ProtNLM"/>
    </source>
</evidence>